<feature type="domain" description="DNA2/NAM7 helicase helicase" evidence="7">
    <location>
        <begin position="308"/>
        <end position="487"/>
    </location>
</feature>
<dbReference type="RefSeq" id="WP_348028842.1">
    <property type="nucleotide sequence ID" value="NZ_CP129113.1"/>
</dbReference>
<keyword evidence="2" id="KW-0547">Nucleotide-binding</keyword>
<dbReference type="Pfam" id="PF13087">
    <property type="entry name" value="AAA_12"/>
    <property type="match status" value="1"/>
</dbReference>
<keyword evidence="3" id="KW-0378">Hydrolase</keyword>
<feature type="domain" description="DNA2/NAM7 helicase-like C-terminal" evidence="8">
    <location>
        <begin position="1024"/>
        <end position="1239"/>
    </location>
</feature>
<evidence type="ECO:0000256" key="4">
    <source>
        <dbReference type="ARBA" id="ARBA00022806"/>
    </source>
</evidence>
<comment type="similarity">
    <text evidence="1">Belongs to the DNA2/NAM7 helicase family.</text>
</comment>
<keyword evidence="6" id="KW-0175">Coiled coil</keyword>
<evidence type="ECO:0000256" key="3">
    <source>
        <dbReference type="ARBA" id="ARBA00022801"/>
    </source>
</evidence>
<evidence type="ECO:0000256" key="5">
    <source>
        <dbReference type="ARBA" id="ARBA00022840"/>
    </source>
</evidence>
<keyword evidence="5" id="KW-0067">ATP-binding</keyword>
<keyword evidence="4" id="KW-0347">Helicase</keyword>
<protein>
    <submittedName>
        <fullName evidence="9">AAA domain-containing protein</fullName>
    </submittedName>
</protein>
<dbReference type="CDD" id="cd17934">
    <property type="entry name" value="DEXXQc_Upf1-like"/>
    <property type="match status" value="1"/>
</dbReference>
<dbReference type="SUPFAM" id="SSF52540">
    <property type="entry name" value="P-loop containing nucleoside triphosphate hydrolases"/>
    <property type="match status" value="1"/>
</dbReference>
<organism evidence="9 10">
    <name type="scientific">Aciduricibacillus chroicocephali</name>
    <dbReference type="NCBI Taxonomy" id="3054939"/>
    <lineage>
        <taxon>Bacteria</taxon>
        <taxon>Bacillati</taxon>
        <taxon>Bacillota</taxon>
        <taxon>Bacilli</taxon>
        <taxon>Bacillales</taxon>
        <taxon>Bacillaceae</taxon>
        <taxon>Aciduricibacillus</taxon>
    </lineage>
</organism>
<dbReference type="PANTHER" id="PTHR43788:SF8">
    <property type="entry name" value="DNA-BINDING PROTEIN SMUBP-2"/>
    <property type="match status" value="1"/>
</dbReference>
<feature type="domain" description="DNA2/NAM7 helicase helicase" evidence="7">
    <location>
        <begin position="808"/>
        <end position="1000"/>
    </location>
</feature>
<proteinExistence type="inferred from homology"/>
<dbReference type="EMBL" id="CP129113">
    <property type="protein sequence ID" value="WLV25118.1"/>
    <property type="molecule type" value="Genomic_DNA"/>
</dbReference>
<dbReference type="InterPro" id="IPR041679">
    <property type="entry name" value="DNA2/NAM7-like_C"/>
</dbReference>
<gene>
    <name evidence="9" type="ORF">QR721_02430</name>
</gene>
<evidence type="ECO:0000313" key="10">
    <source>
        <dbReference type="Proteomes" id="UP001180087"/>
    </source>
</evidence>
<feature type="coiled-coil region" evidence="6">
    <location>
        <begin position="410"/>
        <end position="537"/>
    </location>
</feature>
<dbReference type="InterPro" id="IPR050534">
    <property type="entry name" value="Coronavir_polyprotein_1ab"/>
</dbReference>
<name>A0ABY9KWF6_9BACI</name>
<evidence type="ECO:0000259" key="7">
    <source>
        <dbReference type="Pfam" id="PF13086"/>
    </source>
</evidence>
<keyword evidence="10" id="KW-1185">Reference proteome</keyword>
<reference evidence="9" key="1">
    <citation type="submission" date="2023-06" db="EMBL/GenBank/DDBJ databases">
        <title>A Treasure from Seagulls: Isolation and Description of Aciduricobacillus qingdaonensis gen. nov., sp. nov., a Rare Obligately Uric Acid-utilizing Member in the Family Bacillaceae.</title>
        <authorList>
            <person name="Liu W."/>
            <person name="Wang B."/>
        </authorList>
    </citation>
    <scope>NUCLEOTIDE SEQUENCE</scope>
    <source>
        <strain evidence="9">44XB</strain>
    </source>
</reference>
<dbReference type="InterPro" id="IPR047187">
    <property type="entry name" value="SF1_C_Upf1"/>
</dbReference>
<evidence type="ECO:0000259" key="8">
    <source>
        <dbReference type="Pfam" id="PF13087"/>
    </source>
</evidence>
<evidence type="ECO:0000256" key="1">
    <source>
        <dbReference type="ARBA" id="ARBA00007913"/>
    </source>
</evidence>
<evidence type="ECO:0000313" key="9">
    <source>
        <dbReference type="EMBL" id="WLV25118.1"/>
    </source>
</evidence>
<sequence length="1278" mass="146567">MMTKKIQQTIRCSLAMTNNARDGIRKWLANEQTFFALESAFDVHVEKQPLNRQGNHSYAFYFDPETNPRLGKKLDARVAVMQCVLKSDGLLATGFHVRGTRESVKTNRRYQGLFDFQLNRPGLPLAADIHMTLQGLPVAEERSEYVKKQIESWEGYLQIAESQADVEDIHCTFSTYSFSGDFTKVRLHCNGLKAKNWRQLQGFSVKLESPSVDLGQVVNANKGKQIVEVELKRPLQKAARETNKLPAPNGKITLSNFASLTQIRRLRKGFKDLEDGLAANANLEKILFAERPLVKINNKKFDLDFHNNLNEFQREAVTGAMKANDLYVIQGPPGTGKTTVISEICYQNVKAGLRTLVASQSNLAVDNALGRLLSDPAIRILRYGRTESIEEEGRKFIEENVALHWRDGTLENVRQDLQKTVARQTELQNEITELEKTINQMNTRQEALKEELAIQHKLEQELEHLQRDRIEKDKVLSKVQEKLLDSENILKQRKQELNSIINEIDELQGLLEKEPAAETLEANNAKLLKELGRLEEIEKVFKLNKQLQNAESSLATATTRIPEIDKEQTVYEKMSGCLPGVQKIDKLQQLFEENGMELPLDLTLDIGEMNRIGHGITSLPYQIDEVKQLHERLRNAISKIEETLHRQAFPLGQIPKRVTNTFGTIPEMHDMVDQIGRFLIRPETKKLLAMPGHPEQKTLVLQKLANNLSHLYGKLDEVLEMGHAIQQQMQIRQEVKRLFTVIKKGTRSYFMRRLSELNEEKQAFQQRLHTLTEERNSLAVQLAEKNLNEFNMTEAELATGLENVHSGILECEEQLANIKEAVTRLDVTQNQQAVLKVSVQEAEDVLALSQKEKDEMEMQLDHISEQIADKKDRLNPEIKNELKGLTDSIAEGEEELDQLKKEQNKLPIRIELQRQWELLLEEASEYDLDEIRKLYVQHANVIGTTCVASASKAFMEDYPEFDVVIIDEVSKATPPELLLPMLKGKKIILVGDHHQLPPLIGQETMDEFIHTQESNEQQGLRKLLNESLFERLFRTLPKQNKTMLSIQYRMHERIMSTISPFYKEGNYELQCGLPDSDLARDHLLESPLIQREEHLLWIDTPNEHAYFEEKPKGGTSRFNKAELQLIRESLLDLESATELAKAAGRISDNEKKSVGIISFYGEQVKRINHLIDQEIRPKHLHCRTGSVDKFQGMEMDIIILSFVRNHDESSGDIGFAKDYRRLNVALSRSRELLIIIGSSEMFASRTKNEKARDMYQRLYETVQHQGKIRTVKEQQMHG</sequence>
<accession>A0ABY9KWF6</accession>
<dbReference type="Proteomes" id="UP001180087">
    <property type="component" value="Chromosome"/>
</dbReference>
<feature type="coiled-coil region" evidence="6">
    <location>
        <begin position="811"/>
        <end position="902"/>
    </location>
</feature>
<dbReference type="CDD" id="cd18808">
    <property type="entry name" value="SF1_C_Upf1"/>
    <property type="match status" value="1"/>
</dbReference>
<dbReference type="InterPro" id="IPR041677">
    <property type="entry name" value="DNA2/NAM7_AAA_11"/>
</dbReference>
<evidence type="ECO:0000256" key="2">
    <source>
        <dbReference type="ARBA" id="ARBA00022741"/>
    </source>
</evidence>
<dbReference type="PANTHER" id="PTHR43788">
    <property type="entry name" value="DNA2/NAM7 HELICASE FAMILY MEMBER"/>
    <property type="match status" value="1"/>
</dbReference>
<dbReference type="Pfam" id="PF13086">
    <property type="entry name" value="AAA_11"/>
    <property type="match status" value="2"/>
</dbReference>
<dbReference type="InterPro" id="IPR027417">
    <property type="entry name" value="P-loop_NTPase"/>
</dbReference>
<evidence type="ECO:0000256" key="6">
    <source>
        <dbReference type="SAM" id="Coils"/>
    </source>
</evidence>
<dbReference type="Gene3D" id="3.40.50.300">
    <property type="entry name" value="P-loop containing nucleotide triphosphate hydrolases"/>
    <property type="match status" value="3"/>
</dbReference>